<proteinExistence type="predicted"/>
<evidence type="ECO:0000313" key="2">
    <source>
        <dbReference type="Proteomes" id="UP001365542"/>
    </source>
</evidence>
<protein>
    <submittedName>
        <fullName evidence="1">Uncharacterized protein</fullName>
    </submittedName>
</protein>
<name>A0AAV9X7M6_9PEZI</name>
<accession>A0AAV9X7M6</accession>
<comment type="caution">
    <text evidence="1">The sequence shown here is derived from an EMBL/GenBank/DDBJ whole genome shotgun (WGS) entry which is preliminary data.</text>
</comment>
<reference evidence="1 2" key="1">
    <citation type="submission" date="2019-10" db="EMBL/GenBank/DDBJ databases">
        <authorList>
            <person name="Palmer J.M."/>
        </authorList>
    </citation>
    <scope>NUCLEOTIDE SEQUENCE [LARGE SCALE GENOMIC DNA]</scope>
    <source>
        <strain evidence="1 2">TWF694</strain>
    </source>
</reference>
<sequence>MIIATWLCTRNMFSMMDPRLKAPALTLSHPQFAFVFVHRCDRLESGHGNRVALVRSNQSTCAAMQQHRPEQRITMHKYVHSRHYTMPPCHHATTVAKVAIQNSGYYSICFEST</sequence>
<dbReference type="AlphaFoldDB" id="A0AAV9X7M6"/>
<dbReference type="Proteomes" id="UP001365542">
    <property type="component" value="Unassembled WGS sequence"/>
</dbReference>
<dbReference type="EMBL" id="JAVHJO010000008">
    <property type="protein sequence ID" value="KAK6538088.1"/>
    <property type="molecule type" value="Genomic_DNA"/>
</dbReference>
<evidence type="ECO:0000313" key="1">
    <source>
        <dbReference type="EMBL" id="KAK6538088.1"/>
    </source>
</evidence>
<organism evidence="1 2">
    <name type="scientific">Orbilia ellipsospora</name>
    <dbReference type="NCBI Taxonomy" id="2528407"/>
    <lineage>
        <taxon>Eukaryota</taxon>
        <taxon>Fungi</taxon>
        <taxon>Dikarya</taxon>
        <taxon>Ascomycota</taxon>
        <taxon>Pezizomycotina</taxon>
        <taxon>Orbiliomycetes</taxon>
        <taxon>Orbiliales</taxon>
        <taxon>Orbiliaceae</taxon>
        <taxon>Orbilia</taxon>
    </lineage>
</organism>
<keyword evidence="2" id="KW-1185">Reference proteome</keyword>
<gene>
    <name evidence="1" type="ORF">TWF694_010973</name>
</gene>